<evidence type="ECO:0000313" key="7">
    <source>
        <dbReference type="Proteomes" id="UP001242480"/>
    </source>
</evidence>
<dbReference type="NCBIfam" id="NF008425">
    <property type="entry name" value="PRK11259.1"/>
    <property type="match status" value="1"/>
</dbReference>
<evidence type="ECO:0000256" key="4">
    <source>
        <dbReference type="ARBA" id="ARBA00023002"/>
    </source>
</evidence>
<evidence type="ECO:0000256" key="2">
    <source>
        <dbReference type="ARBA" id="ARBA00022630"/>
    </source>
</evidence>
<keyword evidence="3" id="KW-0274">FAD</keyword>
<reference evidence="6 7" key="1">
    <citation type="submission" date="2023-07" db="EMBL/GenBank/DDBJ databases">
        <title>Genomic Encyclopedia of Type Strains, Phase IV (KMG-IV): sequencing the most valuable type-strain genomes for metagenomic binning, comparative biology and taxonomic classification.</title>
        <authorList>
            <person name="Goeker M."/>
        </authorList>
    </citation>
    <scope>NUCLEOTIDE SEQUENCE [LARGE SCALE GENOMIC DNA]</scope>
    <source>
        <strain evidence="6 7">DSM 19619</strain>
    </source>
</reference>
<accession>A0ABU0JCY8</accession>
<dbReference type="PROSITE" id="PS51257">
    <property type="entry name" value="PROKAR_LIPOPROTEIN"/>
    <property type="match status" value="1"/>
</dbReference>
<protein>
    <submittedName>
        <fullName evidence="6">Sarcosine oxidase</fullName>
        <ecNumber evidence="6">1.5.3.1</ecNumber>
    </submittedName>
</protein>
<dbReference type="GO" id="GO:0008115">
    <property type="term" value="F:sarcosine oxidase activity"/>
    <property type="evidence" value="ECO:0007669"/>
    <property type="project" value="UniProtKB-EC"/>
</dbReference>
<feature type="domain" description="FAD dependent oxidoreductase" evidence="5">
    <location>
        <begin position="6"/>
        <end position="358"/>
    </location>
</feature>
<comment type="cofactor">
    <cofactor evidence="1">
        <name>FAD</name>
        <dbReference type="ChEBI" id="CHEBI:57692"/>
    </cofactor>
</comment>
<sequence length="389" mass="42189">MSKTYDVIVVGVGGMGAAACHQLARRGQRVLGLEKFAIGHAMGSSHGLTRILRLAYFEGSAYVPLVQRARDLWIETGKRIGEPLFFETGALEIAGETSDHIERSRQSCLDHGLAHTLLDRDAVERRYPAFRLPKDSIALFQPESGFVASERAILAHVGLALADSAEIRGQEPLLDWEPTAEGGVRVRTGRGTYEAGRLVLSPGAWIGKIVPALAPVTSVVRQSLGWFAPLQPELLAMDRFPAFTLDVDEGGFYGFPLWGHPGFKLGSPHWGGDPFDPDTPTREPAPAHEAVLRRCLERYIPAAAGTTLGLKACLYTMTPDEHFIIDTLPDHPQVIVASPCSGHGYKFASAVGEVLADLATAGRSRFDLSLFSLGRLAERRERDGFGNSA</sequence>
<dbReference type="InterPro" id="IPR036188">
    <property type="entry name" value="FAD/NAD-bd_sf"/>
</dbReference>
<dbReference type="PANTHER" id="PTHR10961">
    <property type="entry name" value="PEROXISOMAL SARCOSINE OXIDASE"/>
    <property type="match status" value="1"/>
</dbReference>
<keyword evidence="4 6" id="KW-0560">Oxidoreductase</keyword>
<dbReference type="EC" id="1.5.3.1" evidence="6"/>
<comment type="caution">
    <text evidence="6">The sequence shown here is derived from an EMBL/GenBank/DDBJ whole genome shotgun (WGS) entry which is preliminary data.</text>
</comment>
<gene>
    <name evidence="6" type="ORF">QO011_004021</name>
</gene>
<dbReference type="SUPFAM" id="SSF51905">
    <property type="entry name" value="FAD/NAD(P)-binding domain"/>
    <property type="match status" value="1"/>
</dbReference>
<proteinExistence type="predicted"/>
<keyword evidence="2" id="KW-0285">Flavoprotein</keyword>
<evidence type="ECO:0000256" key="1">
    <source>
        <dbReference type="ARBA" id="ARBA00001974"/>
    </source>
</evidence>
<evidence type="ECO:0000259" key="5">
    <source>
        <dbReference type="Pfam" id="PF01266"/>
    </source>
</evidence>
<name>A0ABU0JCY8_9HYPH</name>
<evidence type="ECO:0000256" key="3">
    <source>
        <dbReference type="ARBA" id="ARBA00022827"/>
    </source>
</evidence>
<dbReference type="RefSeq" id="WP_307275446.1">
    <property type="nucleotide sequence ID" value="NZ_JAUSVX010000007.1"/>
</dbReference>
<dbReference type="Gene3D" id="3.50.50.60">
    <property type="entry name" value="FAD/NAD(P)-binding domain"/>
    <property type="match status" value="1"/>
</dbReference>
<organism evidence="6 7">
    <name type="scientific">Labrys wisconsinensis</name>
    <dbReference type="NCBI Taxonomy" id="425677"/>
    <lineage>
        <taxon>Bacteria</taxon>
        <taxon>Pseudomonadati</taxon>
        <taxon>Pseudomonadota</taxon>
        <taxon>Alphaproteobacteria</taxon>
        <taxon>Hyphomicrobiales</taxon>
        <taxon>Xanthobacteraceae</taxon>
        <taxon>Labrys</taxon>
    </lineage>
</organism>
<evidence type="ECO:0000313" key="6">
    <source>
        <dbReference type="EMBL" id="MDQ0471002.1"/>
    </source>
</evidence>
<dbReference type="InterPro" id="IPR045170">
    <property type="entry name" value="MTOX"/>
</dbReference>
<dbReference type="PANTHER" id="PTHR10961:SF7">
    <property type="entry name" value="FAD DEPENDENT OXIDOREDUCTASE DOMAIN-CONTAINING PROTEIN"/>
    <property type="match status" value="1"/>
</dbReference>
<dbReference type="EMBL" id="JAUSVX010000007">
    <property type="protein sequence ID" value="MDQ0471002.1"/>
    <property type="molecule type" value="Genomic_DNA"/>
</dbReference>
<dbReference type="Gene3D" id="3.30.9.10">
    <property type="entry name" value="D-Amino Acid Oxidase, subunit A, domain 2"/>
    <property type="match status" value="1"/>
</dbReference>
<dbReference type="SUPFAM" id="SSF54373">
    <property type="entry name" value="FAD-linked reductases, C-terminal domain"/>
    <property type="match status" value="1"/>
</dbReference>
<dbReference type="Proteomes" id="UP001242480">
    <property type="component" value="Unassembled WGS sequence"/>
</dbReference>
<dbReference type="Pfam" id="PF01266">
    <property type="entry name" value="DAO"/>
    <property type="match status" value="1"/>
</dbReference>
<dbReference type="InterPro" id="IPR006076">
    <property type="entry name" value="FAD-dep_OxRdtase"/>
</dbReference>
<keyword evidence="7" id="KW-1185">Reference proteome</keyword>